<proteinExistence type="predicted"/>
<feature type="repeat" description="Lumazine-binding" evidence="11">
    <location>
        <begin position="1"/>
        <end position="96"/>
    </location>
</feature>
<dbReference type="SUPFAM" id="SSF63380">
    <property type="entry name" value="Riboflavin synthase domain-like"/>
    <property type="match status" value="2"/>
</dbReference>
<comment type="caution">
    <text evidence="13">The sequence shown here is derived from an EMBL/GenBank/DDBJ whole genome shotgun (WGS) entry which is preliminary data.</text>
</comment>
<dbReference type="InterPro" id="IPR026017">
    <property type="entry name" value="Lumazine-bd_dom"/>
</dbReference>
<dbReference type="Gene3D" id="2.40.30.20">
    <property type="match status" value="2"/>
</dbReference>
<evidence type="ECO:0000256" key="4">
    <source>
        <dbReference type="ARBA" id="ARBA00011233"/>
    </source>
</evidence>
<feature type="domain" description="Lumazine-binding" evidence="12">
    <location>
        <begin position="1"/>
        <end position="96"/>
    </location>
</feature>
<evidence type="ECO:0000313" key="14">
    <source>
        <dbReference type="Proteomes" id="UP000649604"/>
    </source>
</evidence>
<evidence type="ECO:0000256" key="11">
    <source>
        <dbReference type="PROSITE-ProRule" id="PRU00524"/>
    </source>
</evidence>
<evidence type="ECO:0000313" key="13">
    <source>
        <dbReference type="EMBL" id="MBD3324939.1"/>
    </source>
</evidence>
<organism evidence="13 14">
    <name type="scientific">candidate division KSB3 bacterium</name>
    <dbReference type="NCBI Taxonomy" id="2044937"/>
    <lineage>
        <taxon>Bacteria</taxon>
        <taxon>candidate division KSB3</taxon>
    </lineage>
</organism>
<evidence type="ECO:0000256" key="10">
    <source>
        <dbReference type="NCBIfam" id="TIGR00187"/>
    </source>
</evidence>
<sequence length="216" mass="23363">MFTGIIEEVGAVRSLRGQGSQAHLMIEARRVVEDLAIGDSIAVNGACLTVTQVMPTAFAADVSRETLRVTNLGTLQARSGVNLERALRLADRLGGHLVQGHIDDTAAITGIQRDGDTLLLTVAMPETLRRYIVPKGSIAIDGVSLTVNACEASHFTCTIIPHTVNQTTLRFRKVGDRVNLESDILGRYVEQLLHSPPGTARTQRGIDYAMLQAHGW</sequence>
<dbReference type="InterPro" id="IPR001783">
    <property type="entry name" value="Lumazine-bd"/>
</dbReference>
<evidence type="ECO:0000256" key="9">
    <source>
        <dbReference type="ARBA" id="ARBA00022737"/>
    </source>
</evidence>
<dbReference type="InterPro" id="IPR023366">
    <property type="entry name" value="ATP_synth_asu-like_sf"/>
</dbReference>
<feature type="repeat" description="Lumazine-binding" evidence="11">
    <location>
        <begin position="97"/>
        <end position="193"/>
    </location>
</feature>
<dbReference type="GO" id="GO:0009231">
    <property type="term" value="P:riboflavin biosynthetic process"/>
    <property type="evidence" value="ECO:0007669"/>
    <property type="project" value="UniProtKB-KW"/>
</dbReference>
<dbReference type="FunFam" id="2.40.30.20:FF:000003">
    <property type="entry name" value="Riboflavin synthase, alpha subunit"/>
    <property type="match status" value="1"/>
</dbReference>
<evidence type="ECO:0000259" key="12">
    <source>
        <dbReference type="PROSITE" id="PS51177"/>
    </source>
</evidence>
<dbReference type="InterPro" id="IPR017938">
    <property type="entry name" value="Riboflavin_synthase-like_b-brl"/>
</dbReference>
<comment type="catalytic activity">
    <reaction evidence="1">
        <text>2 6,7-dimethyl-8-(1-D-ribityl)lumazine + H(+) = 5-amino-6-(D-ribitylamino)uracil + riboflavin</text>
        <dbReference type="Rhea" id="RHEA:20772"/>
        <dbReference type="ChEBI" id="CHEBI:15378"/>
        <dbReference type="ChEBI" id="CHEBI:15934"/>
        <dbReference type="ChEBI" id="CHEBI:57986"/>
        <dbReference type="ChEBI" id="CHEBI:58201"/>
        <dbReference type="EC" id="2.5.1.9"/>
    </reaction>
</comment>
<evidence type="ECO:0000256" key="7">
    <source>
        <dbReference type="ARBA" id="ARBA00022619"/>
    </source>
</evidence>
<dbReference type="EC" id="2.5.1.9" evidence="5 10"/>
<dbReference type="Pfam" id="PF00677">
    <property type="entry name" value="Lum_binding"/>
    <property type="match status" value="2"/>
</dbReference>
<protein>
    <recommendedName>
        <fullName evidence="6 10">Riboflavin synthase</fullName>
        <ecNumber evidence="5 10">2.5.1.9</ecNumber>
    </recommendedName>
</protein>
<dbReference type="FunFam" id="2.40.30.20:FF:000004">
    <property type="entry name" value="Riboflavin synthase, alpha subunit"/>
    <property type="match status" value="1"/>
</dbReference>
<dbReference type="NCBIfam" id="NF009566">
    <property type="entry name" value="PRK13020.1"/>
    <property type="match status" value="1"/>
</dbReference>
<gene>
    <name evidence="13" type="ORF">GF339_10165</name>
</gene>
<dbReference type="NCBIfam" id="NF006767">
    <property type="entry name" value="PRK09289.1"/>
    <property type="match status" value="1"/>
</dbReference>
<name>A0A9D5JVC1_9BACT</name>
<dbReference type="CDD" id="cd00402">
    <property type="entry name" value="Riboflavin_synthase_like"/>
    <property type="match status" value="1"/>
</dbReference>
<evidence type="ECO:0000256" key="5">
    <source>
        <dbReference type="ARBA" id="ARBA00012827"/>
    </source>
</evidence>
<evidence type="ECO:0000256" key="3">
    <source>
        <dbReference type="ARBA" id="ARBA00004887"/>
    </source>
</evidence>
<dbReference type="PANTHER" id="PTHR21098:SF12">
    <property type="entry name" value="RIBOFLAVIN SYNTHASE"/>
    <property type="match status" value="1"/>
</dbReference>
<dbReference type="PROSITE" id="PS51177">
    <property type="entry name" value="LUMAZINE_BIND"/>
    <property type="match status" value="2"/>
</dbReference>
<dbReference type="Proteomes" id="UP000649604">
    <property type="component" value="Unassembled WGS sequence"/>
</dbReference>
<accession>A0A9D5JVC1</accession>
<comment type="pathway">
    <text evidence="3">Cofactor biosynthesis; riboflavin biosynthesis; riboflavin from 2-hydroxy-3-oxobutyl phosphate and 5-amino-6-(D-ribitylamino)uracil: step 2/2.</text>
</comment>
<feature type="domain" description="Lumazine-binding" evidence="12">
    <location>
        <begin position="97"/>
        <end position="193"/>
    </location>
</feature>
<reference evidence="13" key="1">
    <citation type="submission" date="2019-11" db="EMBL/GenBank/DDBJ databases">
        <title>Microbial mats filling the niche in hypersaline microbial mats.</title>
        <authorList>
            <person name="Wong H.L."/>
            <person name="Macleod F.I."/>
            <person name="White R.A. III"/>
            <person name="Burns B.P."/>
        </authorList>
    </citation>
    <scope>NUCLEOTIDE SEQUENCE</scope>
    <source>
        <strain evidence="13">Rbin_158</strain>
    </source>
</reference>
<dbReference type="GO" id="GO:0004746">
    <property type="term" value="F:riboflavin synthase activity"/>
    <property type="evidence" value="ECO:0007669"/>
    <property type="project" value="UniProtKB-UniRule"/>
</dbReference>
<dbReference type="NCBIfam" id="TIGR00187">
    <property type="entry name" value="ribE"/>
    <property type="match status" value="1"/>
</dbReference>
<comment type="function">
    <text evidence="2">Catalyzes the dismutation of two molecules of 6,7-dimethyl-8-ribityllumazine, resulting in the formation of riboflavin and 5-amino-6-(D-ribitylamino)uracil.</text>
</comment>
<keyword evidence="9" id="KW-0677">Repeat</keyword>
<evidence type="ECO:0000256" key="1">
    <source>
        <dbReference type="ARBA" id="ARBA00000968"/>
    </source>
</evidence>
<evidence type="ECO:0000256" key="8">
    <source>
        <dbReference type="ARBA" id="ARBA00022679"/>
    </source>
</evidence>
<dbReference type="PIRSF" id="PIRSF000498">
    <property type="entry name" value="Riboflavin_syn_A"/>
    <property type="match status" value="1"/>
</dbReference>
<comment type="subunit">
    <text evidence="4">Homotrimer.</text>
</comment>
<evidence type="ECO:0000256" key="6">
    <source>
        <dbReference type="ARBA" id="ARBA00013950"/>
    </source>
</evidence>
<dbReference type="EMBL" id="WJJP01000321">
    <property type="protein sequence ID" value="MBD3324939.1"/>
    <property type="molecule type" value="Genomic_DNA"/>
</dbReference>
<dbReference type="PANTHER" id="PTHR21098">
    <property type="entry name" value="RIBOFLAVIN SYNTHASE ALPHA CHAIN"/>
    <property type="match status" value="1"/>
</dbReference>
<keyword evidence="8 13" id="KW-0808">Transferase</keyword>
<keyword evidence="7" id="KW-0686">Riboflavin biosynthesis</keyword>
<dbReference type="AlphaFoldDB" id="A0A9D5JVC1"/>
<evidence type="ECO:0000256" key="2">
    <source>
        <dbReference type="ARBA" id="ARBA00002803"/>
    </source>
</evidence>